<dbReference type="SUPFAM" id="SSF48498">
    <property type="entry name" value="Tetracyclin repressor-like, C-terminal domain"/>
    <property type="match status" value="1"/>
</dbReference>
<keyword evidence="8" id="KW-1185">Reference proteome</keyword>
<dbReference type="PANTHER" id="PTHR30055:SF151">
    <property type="entry name" value="TRANSCRIPTIONAL REGULATORY PROTEIN"/>
    <property type="match status" value="1"/>
</dbReference>
<dbReference type="PANTHER" id="PTHR30055">
    <property type="entry name" value="HTH-TYPE TRANSCRIPTIONAL REGULATOR RUTR"/>
    <property type="match status" value="1"/>
</dbReference>
<evidence type="ECO:0000256" key="5">
    <source>
        <dbReference type="SAM" id="MobiDB-lite"/>
    </source>
</evidence>
<gene>
    <name evidence="7" type="ORF">OKJ99_12560</name>
</gene>
<evidence type="ECO:0000256" key="4">
    <source>
        <dbReference type="PROSITE-ProRule" id="PRU00335"/>
    </source>
</evidence>
<keyword evidence="3" id="KW-0804">Transcription</keyword>
<accession>A0ABU6F2W8</accession>
<dbReference type="Gene3D" id="1.10.10.60">
    <property type="entry name" value="Homeodomain-like"/>
    <property type="match status" value="1"/>
</dbReference>
<organism evidence="7 8">
    <name type="scientific">Streptomyces endophyticus</name>
    <dbReference type="NCBI Taxonomy" id="714166"/>
    <lineage>
        <taxon>Bacteria</taxon>
        <taxon>Bacillati</taxon>
        <taxon>Actinomycetota</taxon>
        <taxon>Actinomycetes</taxon>
        <taxon>Kitasatosporales</taxon>
        <taxon>Streptomycetaceae</taxon>
        <taxon>Streptomyces</taxon>
    </lineage>
</organism>
<dbReference type="EMBL" id="JAOZYC010000093">
    <property type="protein sequence ID" value="MEB8338328.1"/>
    <property type="molecule type" value="Genomic_DNA"/>
</dbReference>
<dbReference type="InterPro" id="IPR009057">
    <property type="entry name" value="Homeodomain-like_sf"/>
</dbReference>
<evidence type="ECO:0000256" key="2">
    <source>
        <dbReference type="ARBA" id="ARBA00023125"/>
    </source>
</evidence>
<keyword evidence="1" id="KW-0805">Transcription regulation</keyword>
<name>A0ABU6F2W8_9ACTN</name>
<feature type="domain" description="HTH tetR-type" evidence="6">
    <location>
        <begin position="25"/>
        <end position="85"/>
    </location>
</feature>
<dbReference type="Pfam" id="PF00440">
    <property type="entry name" value="TetR_N"/>
    <property type="match status" value="1"/>
</dbReference>
<dbReference type="Pfam" id="PF02909">
    <property type="entry name" value="TetR_C_1"/>
    <property type="match status" value="1"/>
</dbReference>
<feature type="region of interest" description="Disordered" evidence="5">
    <location>
        <begin position="1"/>
        <end position="25"/>
    </location>
</feature>
<dbReference type="InterPro" id="IPR050109">
    <property type="entry name" value="HTH-type_TetR-like_transc_reg"/>
</dbReference>
<evidence type="ECO:0000256" key="3">
    <source>
        <dbReference type="ARBA" id="ARBA00023163"/>
    </source>
</evidence>
<evidence type="ECO:0000313" key="8">
    <source>
        <dbReference type="Proteomes" id="UP001354931"/>
    </source>
</evidence>
<proteinExistence type="predicted"/>
<comment type="caution">
    <text evidence="7">The sequence shown here is derived from an EMBL/GenBank/DDBJ whole genome shotgun (WGS) entry which is preliminary data.</text>
</comment>
<evidence type="ECO:0000259" key="6">
    <source>
        <dbReference type="PROSITE" id="PS50977"/>
    </source>
</evidence>
<dbReference type="RefSeq" id="WP_326016117.1">
    <property type="nucleotide sequence ID" value="NZ_JAOZYC010000093.1"/>
</dbReference>
<reference evidence="7 8" key="1">
    <citation type="submission" date="2022-10" db="EMBL/GenBank/DDBJ databases">
        <authorList>
            <person name="Xie J."/>
            <person name="Shen N."/>
        </authorList>
    </citation>
    <scope>NUCLEOTIDE SEQUENCE [LARGE SCALE GENOMIC DNA]</scope>
    <source>
        <strain evidence="7 8">YIM65594</strain>
    </source>
</reference>
<evidence type="ECO:0000256" key="1">
    <source>
        <dbReference type="ARBA" id="ARBA00023015"/>
    </source>
</evidence>
<dbReference type="InterPro" id="IPR036271">
    <property type="entry name" value="Tet_transcr_reg_TetR-rel_C_sf"/>
</dbReference>
<protein>
    <submittedName>
        <fullName evidence="7">TetR/AcrR family transcriptional regulator</fullName>
    </submittedName>
</protein>
<dbReference type="InterPro" id="IPR004111">
    <property type="entry name" value="Repressor_TetR_C"/>
</dbReference>
<keyword evidence="2 4" id="KW-0238">DNA-binding</keyword>
<sequence length="237" mass="25421">MTDHGADTPAPAARAARRGRPPSTALNRDRILDAARALVEREGPDALTLRRLGAELGSNHTAVLRHFSGKEEILLGLAEQLIEEAVTGYEPTDSWRETLAGLARRVRGACLTHPQVAAVVAGRVSRRDAEFRGADLVIGALRQAGFGDREAARYYRALADTALAMGAQEAAVAALDSAAREGDRLAWRREYLAVSPTAYPHLASVAPHLAAADEDDQFETVLGLLLDAVELRAPHKP</sequence>
<dbReference type="InterPro" id="IPR001647">
    <property type="entry name" value="HTH_TetR"/>
</dbReference>
<dbReference type="Gene3D" id="1.10.357.10">
    <property type="entry name" value="Tetracycline Repressor, domain 2"/>
    <property type="match status" value="1"/>
</dbReference>
<evidence type="ECO:0000313" key="7">
    <source>
        <dbReference type="EMBL" id="MEB8338328.1"/>
    </source>
</evidence>
<dbReference type="SUPFAM" id="SSF46689">
    <property type="entry name" value="Homeodomain-like"/>
    <property type="match status" value="1"/>
</dbReference>
<dbReference type="PROSITE" id="PS50977">
    <property type="entry name" value="HTH_TETR_2"/>
    <property type="match status" value="1"/>
</dbReference>
<feature type="DNA-binding region" description="H-T-H motif" evidence="4">
    <location>
        <begin position="48"/>
        <end position="67"/>
    </location>
</feature>
<dbReference type="Proteomes" id="UP001354931">
    <property type="component" value="Unassembled WGS sequence"/>
</dbReference>